<dbReference type="RefSeq" id="WP_147391467.1">
    <property type="nucleotide sequence ID" value="NZ_AQHF01000032.1"/>
</dbReference>
<reference evidence="1 2" key="1">
    <citation type="submission" date="2015-06" db="EMBL/GenBank/DDBJ databases">
        <title>Genome sequence of Pseudoalteromonas peptidolytica.</title>
        <authorList>
            <person name="Xie B.-B."/>
            <person name="Rong J.-C."/>
            <person name="Qin Q.-L."/>
            <person name="Zhang Y.-Z."/>
        </authorList>
    </citation>
    <scope>NUCLEOTIDE SEQUENCE [LARGE SCALE GENOMIC DNA]</scope>
    <source>
        <strain evidence="1 2">F12-50-A1</strain>
    </source>
</reference>
<accession>A0A8I0T5N8</accession>
<gene>
    <name evidence="1" type="ORF">PPEP_a4515</name>
</gene>
<comment type="caution">
    <text evidence="1">The sequence shown here is derived from an EMBL/GenBank/DDBJ whole genome shotgun (WGS) entry which is preliminary data.</text>
</comment>
<protein>
    <submittedName>
        <fullName evidence="1">Uncharacterized protein</fullName>
    </submittedName>
</protein>
<name>A0A8I0T5N8_9GAMM</name>
<evidence type="ECO:0000313" key="1">
    <source>
        <dbReference type="EMBL" id="MBE0348240.1"/>
    </source>
</evidence>
<dbReference type="Proteomes" id="UP000660708">
    <property type="component" value="Unassembled WGS sequence"/>
</dbReference>
<dbReference type="AlphaFoldDB" id="A0A8I0T5N8"/>
<dbReference type="EMBL" id="AQHF01000032">
    <property type="protein sequence ID" value="MBE0348240.1"/>
    <property type="molecule type" value="Genomic_DNA"/>
</dbReference>
<proteinExistence type="predicted"/>
<evidence type="ECO:0000313" key="2">
    <source>
        <dbReference type="Proteomes" id="UP000660708"/>
    </source>
</evidence>
<sequence length="93" mass="10343">MKQSEKLQALHDRLLVIGTVKVAQIDTETNSVGLTFEYLGDTFTAYICGETERGDLLKHDHDDLTTIENMGELSADQLINFFGSLPGIESILR</sequence>
<keyword evidence="2" id="KW-1185">Reference proteome</keyword>
<organism evidence="1 2">
    <name type="scientific">Pseudoalteromonas peptidolytica F12-50-A1</name>
    <dbReference type="NCBI Taxonomy" id="1315280"/>
    <lineage>
        <taxon>Bacteria</taxon>
        <taxon>Pseudomonadati</taxon>
        <taxon>Pseudomonadota</taxon>
        <taxon>Gammaproteobacteria</taxon>
        <taxon>Alteromonadales</taxon>
        <taxon>Pseudoalteromonadaceae</taxon>
        <taxon>Pseudoalteromonas</taxon>
    </lineage>
</organism>